<comment type="caution">
    <text evidence="2">The sequence shown here is derived from an EMBL/GenBank/DDBJ whole genome shotgun (WGS) entry which is preliminary data.</text>
</comment>
<gene>
    <name evidence="2" type="ORF">C7957_1721</name>
</gene>
<organism evidence="2 3">
    <name type="scientific">Halanaerobium saccharolyticum</name>
    <dbReference type="NCBI Taxonomy" id="43595"/>
    <lineage>
        <taxon>Bacteria</taxon>
        <taxon>Bacillati</taxon>
        <taxon>Bacillota</taxon>
        <taxon>Clostridia</taxon>
        <taxon>Halanaerobiales</taxon>
        <taxon>Halanaerobiaceae</taxon>
        <taxon>Halanaerobium</taxon>
    </lineage>
</organism>
<dbReference type="GO" id="GO:0004197">
    <property type="term" value="F:cysteine-type endopeptidase activity"/>
    <property type="evidence" value="ECO:0007669"/>
    <property type="project" value="InterPro"/>
</dbReference>
<reference evidence="2 3" key="1">
    <citation type="submission" date="2019-03" db="EMBL/GenBank/DDBJ databases">
        <title>Subsurface microbial communities from deep shales in Ohio and West Virginia, USA.</title>
        <authorList>
            <person name="Wrighton K."/>
        </authorList>
    </citation>
    <scope>NUCLEOTIDE SEQUENCE [LARGE SCALE GENOMIC DNA]</scope>
    <source>
        <strain evidence="2 3">MSL 7</strain>
    </source>
</reference>
<dbReference type="RefSeq" id="WP_133531397.1">
    <property type="nucleotide sequence ID" value="NZ_SNXX01000072.1"/>
</dbReference>
<dbReference type="PANTHER" id="PTHR22576:SF37">
    <property type="entry name" value="MUCOSA-ASSOCIATED LYMPHOID TISSUE LYMPHOMA TRANSLOCATION PROTEIN 1"/>
    <property type="match status" value="1"/>
</dbReference>
<evidence type="ECO:0000259" key="1">
    <source>
        <dbReference type="Pfam" id="PF00656"/>
    </source>
</evidence>
<dbReference type="Pfam" id="PF00656">
    <property type="entry name" value="Peptidase_C14"/>
    <property type="match status" value="1"/>
</dbReference>
<dbReference type="InterPro" id="IPR052039">
    <property type="entry name" value="Caspase-related_regulators"/>
</dbReference>
<accession>A0A4R6R1G8</accession>
<evidence type="ECO:0000313" key="2">
    <source>
        <dbReference type="EMBL" id="TDP79326.1"/>
    </source>
</evidence>
<dbReference type="EMBL" id="SNXX01000072">
    <property type="protein sequence ID" value="TDP79326.1"/>
    <property type="molecule type" value="Genomic_DNA"/>
</dbReference>
<dbReference type="InterPro" id="IPR029030">
    <property type="entry name" value="Caspase-like_dom_sf"/>
</dbReference>
<dbReference type="PANTHER" id="PTHR22576">
    <property type="entry name" value="MUCOSA ASSOCIATED LYMPHOID TISSUE LYMPHOMA TRANSLOCATION PROTEIN 1/PARACASPASE"/>
    <property type="match status" value="1"/>
</dbReference>
<dbReference type="Proteomes" id="UP000295176">
    <property type="component" value="Unassembled WGS sequence"/>
</dbReference>
<dbReference type="Gene3D" id="3.40.50.1460">
    <property type="match status" value="1"/>
</dbReference>
<dbReference type="InterPro" id="IPR011600">
    <property type="entry name" value="Pept_C14_caspase"/>
</dbReference>
<feature type="domain" description="Peptidase C14 caspase" evidence="1">
    <location>
        <begin position="13"/>
        <end position="238"/>
    </location>
</feature>
<name>A0A4R6R1G8_9FIRM</name>
<dbReference type="GO" id="GO:0006508">
    <property type="term" value="P:proteolysis"/>
    <property type="evidence" value="ECO:0007669"/>
    <property type="project" value="InterPro"/>
</dbReference>
<sequence>MSKLIFKPEYRKSWALVIGINNYLNVSPLGYARNDAEAIANILEKKFDFKKENITLLIDEEATKKKIMSSFLKFAQENIKPNDRVLVFFAGHGHTIKGNRGEVGFLIPVDGNINDISTFIRWDDLTKNTELINAKHIFFIMDACYGGLAITRSLQPGSMRFLKDMLQRNSRQVLTAGKADEQVADSGGPLPDHSIFTGHLLKALDGEAESKDGVITANNVMSYVYKKVSTDLYSRQTPHFGFLEGNGDFIFKASILDSLQKEDKKDEDILIEIPALLNEKNPDKEELSIIEKTKEYLSSDRYRIKLEDLTIAEIRKVLTFLKEENFSSKKNVNSEEFINRLKKYESIIHPLQTIAISLAYWGNNNHSSLLKKIITRIAENQKTREGKAAWLALRWYPTIILLYSAGISAIAADNYKYLSKILLTKITRHNKNDSEITLIVGEAIKDIARSNLFKTLPEYEQKYVPRSEYMFKLLQPLFDDLLFLGKEYEKMFDRFEVFLALVHADLYYQNGYIWGPIGRFGWKFNNLSGNNNIFKDIKKEAESLKNEWPPLKNGFFGGSYDRFAKICQGFEEKLQKLNWY</sequence>
<dbReference type="SUPFAM" id="SSF52129">
    <property type="entry name" value="Caspase-like"/>
    <property type="match status" value="1"/>
</dbReference>
<evidence type="ECO:0000313" key="3">
    <source>
        <dbReference type="Proteomes" id="UP000295176"/>
    </source>
</evidence>
<protein>
    <submittedName>
        <fullName evidence="2">Putative caspase-like protein</fullName>
    </submittedName>
</protein>
<dbReference type="AlphaFoldDB" id="A0A4R6R1G8"/>
<proteinExistence type="predicted"/>